<dbReference type="PROSITE" id="PS51133">
    <property type="entry name" value="ZF_TFIIS_2"/>
    <property type="match status" value="1"/>
</dbReference>
<keyword evidence="4" id="KW-0804">Transcription</keyword>
<feature type="domain" description="TFIIS-type" evidence="5">
    <location>
        <begin position="70"/>
        <end position="110"/>
    </location>
</feature>
<keyword evidence="1" id="KW-0479">Metal-binding</keyword>
<dbReference type="NCBIfam" id="TIGR01384">
    <property type="entry name" value="TFS_arch"/>
    <property type="match status" value="1"/>
</dbReference>
<dbReference type="CDD" id="cd10511">
    <property type="entry name" value="Zn-ribbon_TFS"/>
    <property type="match status" value="1"/>
</dbReference>
<dbReference type="EMBL" id="BARU01013937">
    <property type="protein sequence ID" value="GAH42539.1"/>
    <property type="molecule type" value="Genomic_DNA"/>
</dbReference>
<gene>
    <name evidence="6" type="ORF">S03H2_24881</name>
</gene>
<dbReference type="Gene3D" id="2.20.25.10">
    <property type="match status" value="1"/>
</dbReference>
<dbReference type="GO" id="GO:0008270">
    <property type="term" value="F:zinc ion binding"/>
    <property type="evidence" value="ECO:0007669"/>
    <property type="project" value="UniProtKB-KW"/>
</dbReference>
<sequence>MVEFCPECSNLLRKEVSAGNKALVCRCGFQKELRLSTEEINKNVRLKKKALDDNLIIVSQEDKITVHPIVKKYCPKCNNKEAEAWQEQTRSADEPSTSFFRCLECKHTWREY</sequence>
<dbReference type="PIRSF" id="PIRSF005586">
    <property type="entry name" value="RNApol_RpoM"/>
    <property type="match status" value="1"/>
</dbReference>
<dbReference type="PANTHER" id="PTHR11239">
    <property type="entry name" value="DNA-DIRECTED RNA POLYMERASE"/>
    <property type="match status" value="1"/>
</dbReference>
<keyword evidence="2" id="KW-0863">Zinc-finger</keyword>
<dbReference type="PANTHER" id="PTHR11239:SF12">
    <property type="entry name" value="DNA-DIRECTED RNA POLYMERASE III SUBUNIT RPC10"/>
    <property type="match status" value="1"/>
</dbReference>
<dbReference type="SUPFAM" id="SSF57783">
    <property type="entry name" value="Zinc beta-ribbon"/>
    <property type="match status" value="1"/>
</dbReference>
<evidence type="ECO:0000313" key="6">
    <source>
        <dbReference type="EMBL" id="GAH42539.1"/>
    </source>
</evidence>
<dbReference type="GO" id="GO:0006355">
    <property type="term" value="P:regulation of DNA-templated transcription"/>
    <property type="evidence" value="ECO:0007669"/>
    <property type="project" value="InterPro"/>
</dbReference>
<dbReference type="InterPro" id="IPR012164">
    <property type="entry name" value="Rpa12/Rpb9/Rpc10/TFS"/>
</dbReference>
<dbReference type="InterPro" id="IPR006288">
    <property type="entry name" value="TFS"/>
</dbReference>
<name>X1GLR1_9ZZZZ</name>
<evidence type="ECO:0000259" key="5">
    <source>
        <dbReference type="PROSITE" id="PS51133"/>
    </source>
</evidence>
<proteinExistence type="predicted"/>
<dbReference type="SMART" id="SM00440">
    <property type="entry name" value="ZnF_C2C2"/>
    <property type="match status" value="1"/>
</dbReference>
<evidence type="ECO:0000256" key="1">
    <source>
        <dbReference type="ARBA" id="ARBA00022723"/>
    </source>
</evidence>
<keyword evidence="4" id="KW-0805">Transcription regulation</keyword>
<dbReference type="InterPro" id="IPR001529">
    <property type="entry name" value="Zn_ribbon_RPB9"/>
</dbReference>
<evidence type="ECO:0000256" key="3">
    <source>
        <dbReference type="ARBA" id="ARBA00022833"/>
    </source>
</evidence>
<accession>X1GLR1</accession>
<protein>
    <recommendedName>
        <fullName evidence="5">TFIIS-type domain-containing protein</fullName>
    </recommendedName>
</protein>
<reference evidence="6" key="1">
    <citation type="journal article" date="2014" name="Front. Microbiol.">
        <title>High frequency of phylogenetically diverse reductive dehalogenase-homologous genes in deep subseafloor sedimentary metagenomes.</title>
        <authorList>
            <person name="Kawai M."/>
            <person name="Futagami T."/>
            <person name="Toyoda A."/>
            <person name="Takaki Y."/>
            <person name="Nishi S."/>
            <person name="Hori S."/>
            <person name="Arai W."/>
            <person name="Tsubouchi T."/>
            <person name="Morono Y."/>
            <person name="Uchiyama I."/>
            <person name="Ito T."/>
            <person name="Fujiyama A."/>
            <person name="Inagaki F."/>
            <person name="Takami H."/>
        </authorList>
    </citation>
    <scope>NUCLEOTIDE SEQUENCE</scope>
    <source>
        <strain evidence="6">Expedition CK06-06</strain>
    </source>
</reference>
<evidence type="ECO:0000256" key="2">
    <source>
        <dbReference type="ARBA" id="ARBA00022771"/>
    </source>
</evidence>
<comment type="caution">
    <text evidence="6">The sequence shown here is derived from an EMBL/GenBank/DDBJ whole genome shotgun (WGS) entry which is preliminary data.</text>
</comment>
<dbReference type="GO" id="GO:0006351">
    <property type="term" value="P:DNA-templated transcription"/>
    <property type="evidence" value="ECO:0007669"/>
    <property type="project" value="InterPro"/>
</dbReference>
<evidence type="ECO:0000256" key="4">
    <source>
        <dbReference type="ARBA" id="ARBA00023015"/>
    </source>
</evidence>
<dbReference type="SMART" id="SM00661">
    <property type="entry name" value="RPOL9"/>
    <property type="match status" value="1"/>
</dbReference>
<keyword evidence="3" id="KW-0862">Zinc</keyword>
<dbReference type="GO" id="GO:0003899">
    <property type="term" value="F:DNA-directed RNA polymerase activity"/>
    <property type="evidence" value="ECO:0007669"/>
    <property type="project" value="InterPro"/>
</dbReference>
<dbReference type="GO" id="GO:0003676">
    <property type="term" value="F:nucleic acid binding"/>
    <property type="evidence" value="ECO:0007669"/>
    <property type="project" value="InterPro"/>
</dbReference>
<dbReference type="Pfam" id="PF01096">
    <property type="entry name" value="Zn_ribbon_TFIIS"/>
    <property type="match status" value="1"/>
</dbReference>
<organism evidence="6">
    <name type="scientific">marine sediment metagenome</name>
    <dbReference type="NCBI Taxonomy" id="412755"/>
    <lineage>
        <taxon>unclassified sequences</taxon>
        <taxon>metagenomes</taxon>
        <taxon>ecological metagenomes</taxon>
    </lineage>
</organism>
<dbReference type="InterPro" id="IPR001222">
    <property type="entry name" value="Znf_TFIIS"/>
</dbReference>
<dbReference type="AlphaFoldDB" id="X1GLR1"/>